<evidence type="ECO:0000313" key="1">
    <source>
        <dbReference type="EMBL" id="OYO23505.1"/>
    </source>
</evidence>
<name>A0A255H772_9ACTN</name>
<dbReference type="Proteomes" id="UP000216311">
    <property type="component" value="Unassembled WGS sequence"/>
</dbReference>
<sequence length="152" mass="17047">MNQDATDAVKTAYEAYTQHALQTAVNYIEGDPAVDTIWIYTLINHGALETTAFFRFNGKFVDAYDLAEADANRDYDPHQLVSDLARDEHRALGKALKLLPQPPERIITTYNPQSGEVKGDWDYEGVILDEDDTPGRARDRWITSMGGTPLLT</sequence>
<protein>
    <submittedName>
        <fullName evidence="1">Uncharacterized protein</fullName>
    </submittedName>
</protein>
<reference evidence="1 2" key="1">
    <citation type="submission" date="2017-07" db="EMBL/GenBank/DDBJ databases">
        <title>Draft whole genome sequences of clinical Proprionibacteriaceae strains.</title>
        <authorList>
            <person name="Bernier A.-M."/>
            <person name="Bernard K."/>
            <person name="Domingo M.-C."/>
        </authorList>
    </citation>
    <scope>NUCLEOTIDE SEQUENCE [LARGE SCALE GENOMIC DNA]</scope>
    <source>
        <strain evidence="1 2">NML 130396</strain>
    </source>
</reference>
<dbReference type="AlphaFoldDB" id="A0A255H772"/>
<proteinExistence type="predicted"/>
<evidence type="ECO:0000313" key="2">
    <source>
        <dbReference type="Proteomes" id="UP000216311"/>
    </source>
</evidence>
<comment type="caution">
    <text evidence="1">The sequence shown here is derived from an EMBL/GenBank/DDBJ whole genome shotgun (WGS) entry which is preliminary data.</text>
</comment>
<dbReference type="EMBL" id="NMVQ01000007">
    <property type="protein sequence ID" value="OYO23505.1"/>
    <property type="molecule type" value="Genomic_DNA"/>
</dbReference>
<dbReference type="RefSeq" id="WP_094363264.1">
    <property type="nucleotide sequence ID" value="NZ_NMVQ01000007.1"/>
</dbReference>
<dbReference type="OrthoDB" id="3735991at2"/>
<organism evidence="1 2">
    <name type="scientific">Enemella dayhoffiae</name>
    <dbReference type="NCBI Taxonomy" id="2016507"/>
    <lineage>
        <taxon>Bacteria</taxon>
        <taxon>Bacillati</taxon>
        <taxon>Actinomycetota</taxon>
        <taxon>Actinomycetes</taxon>
        <taxon>Propionibacteriales</taxon>
        <taxon>Propionibacteriaceae</taxon>
        <taxon>Enemella</taxon>
    </lineage>
</organism>
<gene>
    <name evidence="1" type="ORF">CGZ93_06085</name>
</gene>
<keyword evidence="2" id="KW-1185">Reference proteome</keyword>
<accession>A0A255H772</accession>